<comment type="caution">
    <text evidence="1">The sequence shown here is derived from an EMBL/GenBank/DDBJ whole genome shotgun (WGS) entry which is preliminary data.</text>
</comment>
<evidence type="ECO:0000313" key="2">
    <source>
        <dbReference type="Proteomes" id="UP001160148"/>
    </source>
</evidence>
<dbReference type="Proteomes" id="UP001160148">
    <property type="component" value="Unassembled WGS sequence"/>
</dbReference>
<keyword evidence="2" id="KW-1185">Reference proteome</keyword>
<gene>
    <name evidence="1" type="ORF">MEUPH1_LOCUS30117</name>
</gene>
<protein>
    <submittedName>
        <fullName evidence="1">Uncharacterized protein</fullName>
    </submittedName>
</protein>
<evidence type="ECO:0000313" key="1">
    <source>
        <dbReference type="EMBL" id="CAI6376780.1"/>
    </source>
</evidence>
<proteinExistence type="predicted"/>
<name>A0AAV0Y7A6_9HEMI</name>
<sequence>MSITNEFLIFGQHVAAKLEKLPLEKSVFLQEKIQSMLTKARFEEIAASSTGRYTKIINETNYDYSQIEENEPETYDDDVSESENISVYYNNFT</sequence>
<organism evidence="1 2">
    <name type="scientific">Macrosiphum euphorbiae</name>
    <name type="common">potato aphid</name>
    <dbReference type="NCBI Taxonomy" id="13131"/>
    <lineage>
        <taxon>Eukaryota</taxon>
        <taxon>Metazoa</taxon>
        <taxon>Ecdysozoa</taxon>
        <taxon>Arthropoda</taxon>
        <taxon>Hexapoda</taxon>
        <taxon>Insecta</taxon>
        <taxon>Pterygota</taxon>
        <taxon>Neoptera</taxon>
        <taxon>Paraneoptera</taxon>
        <taxon>Hemiptera</taxon>
        <taxon>Sternorrhyncha</taxon>
        <taxon>Aphidomorpha</taxon>
        <taxon>Aphidoidea</taxon>
        <taxon>Aphididae</taxon>
        <taxon>Macrosiphini</taxon>
        <taxon>Macrosiphum</taxon>
    </lineage>
</organism>
<accession>A0AAV0Y7A6</accession>
<reference evidence="1 2" key="1">
    <citation type="submission" date="2023-01" db="EMBL/GenBank/DDBJ databases">
        <authorList>
            <person name="Whitehead M."/>
        </authorList>
    </citation>
    <scope>NUCLEOTIDE SEQUENCE [LARGE SCALE GENOMIC DNA]</scope>
</reference>
<dbReference type="EMBL" id="CARXXK010001572">
    <property type="protein sequence ID" value="CAI6376780.1"/>
    <property type="molecule type" value="Genomic_DNA"/>
</dbReference>
<dbReference type="AlphaFoldDB" id="A0AAV0Y7A6"/>